<evidence type="ECO:0000313" key="2">
    <source>
        <dbReference type="Proteomes" id="UP000017836"/>
    </source>
</evidence>
<reference evidence="2" key="1">
    <citation type="journal article" date="2013" name="Science">
        <title>The Amborella genome and the evolution of flowering plants.</title>
        <authorList>
            <consortium name="Amborella Genome Project"/>
        </authorList>
    </citation>
    <scope>NUCLEOTIDE SEQUENCE [LARGE SCALE GENOMIC DNA]</scope>
</reference>
<proteinExistence type="predicted"/>
<evidence type="ECO:0000313" key="1">
    <source>
        <dbReference type="EMBL" id="ERN02569.1"/>
    </source>
</evidence>
<feature type="non-terminal residue" evidence="1">
    <location>
        <position position="1"/>
    </location>
</feature>
<gene>
    <name evidence="1" type="ORF">AMTR_s00087p00068100</name>
</gene>
<dbReference type="Proteomes" id="UP000017836">
    <property type="component" value="Unassembled WGS sequence"/>
</dbReference>
<protein>
    <recommendedName>
        <fullName evidence="3">RNase H type-1 domain-containing protein</fullName>
    </recommendedName>
</protein>
<dbReference type="HOGENOM" id="CLU_1351947_0_0_1"/>
<dbReference type="SUPFAM" id="SSF53098">
    <property type="entry name" value="Ribonuclease H-like"/>
    <property type="match status" value="1"/>
</dbReference>
<dbReference type="EMBL" id="KI394524">
    <property type="protein sequence ID" value="ERN02569.1"/>
    <property type="molecule type" value="Genomic_DNA"/>
</dbReference>
<accession>W1P4I8</accession>
<dbReference type="AlphaFoldDB" id="W1P4I8"/>
<organism evidence="1 2">
    <name type="scientific">Amborella trichopoda</name>
    <dbReference type="NCBI Taxonomy" id="13333"/>
    <lineage>
        <taxon>Eukaryota</taxon>
        <taxon>Viridiplantae</taxon>
        <taxon>Streptophyta</taxon>
        <taxon>Embryophyta</taxon>
        <taxon>Tracheophyta</taxon>
        <taxon>Spermatophyta</taxon>
        <taxon>Magnoliopsida</taxon>
        <taxon>Amborellales</taxon>
        <taxon>Amborellaceae</taxon>
        <taxon>Amborella</taxon>
    </lineage>
</organism>
<evidence type="ECO:0008006" key="3">
    <source>
        <dbReference type="Google" id="ProtNLM"/>
    </source>
</evidence>
<name>W1P4I8_AMBTC</name>
<dbReference type="InterPro" id="IPR012337">
    <property type="entry name" value="RNaseH-like_sf"/>
</dbReference>
<dbReference type="Gramene" id="ERN02569">
    <property type="protein sequence ID" value="ERN02569"/>
    <property type="gene ID" value="AMTR_s00087p00068100"/>
</dbReference>
<sequence>DCTIADSDETQGDHLIWSPTSRRALSDFESATLAQWLIFPRLLWALRSKGLDAVVPNPLQFFLGGLLLCNCSAFPAAYLVLPPNLVVFSGEFQFLALRIQISRLLWSPPIMGSLKLNVDGCFFRNLGPLGYGGSLASHEGQILSFLGRPEHIGSALVESMAILEGLTCLLPIPSGVDSIIMKGDFWPIWKAENASLEDASPGR</sequence>
<keyword evidence="2" id="KW-1185">Reference proteome</keyword>